<gene>
    <name evidence="6" type="primary">lepB</name>
    <name evidence="6" type="ORF">DWY20_13235</name>
    <name evidence="5" type="ORF">K8U81_08270</name>
</gene>
<keyword evidence="3 6" id="KW-0378">Hydrolase</keyword>
<dbReference type="GO" id="GO:0006465">
    <property type="term" value="P:signal peptide processing"/>
    <property type="evidence" value="ECO:0007669"/>
    <property type="project" value="InterPro"/>
</dbReference>
<dbReference type="GO" id="GO:0009003">
    <property type="term" value="F:signal peptidase activity"/>
    <property type="evidence" value="ECO:0007669"/>
    <property type="project" value="UniProtKB-EC"/>
</dbReference>
<evidence type="ECO:0000259" key="4">
    <source>
        <dbReference type="Pfam" id="PF10502"/>
    </source>
</evidence>
<dbReference type="GeneID" id="79858302"/>
<dbReference type="RefSeq" id="WP_118485199.1">
    <property type="nucleotide sequence ID" value="NZ_CALUHW010000047.1"/>
</dbReference>
<dbReference type="InterPro" id="IPR000223">
    <property type="entry name" value="Pept_S26A_signal_pept_1"/>
</dbReference>
<dbReference type="GO" id="GO:0004252">
    <property type="term" value="F:serine-type endopeptidase activity"/>
    <property type="evidence" value="ECO:0007669"/>
    <property type="project" value="InterPro"/>
</dbReference>
<dbReference type="EMBL" id="DYXD01000183">
    <property type="protein sequence ID" value="HJF08167.1"/>
    <property type="molecule type" value="Genomic_DNA"/>
</dbReference>
<keyword evidence="3" id="KW-0645">Protease</keyword>
<keyword evidence="3" id="KW-0812">Transmembrane</keyword>
<evidence type="ECO:0000256" key="3">
    <source>
        <dbReference type="RuleBase" id="RU362042"/>
    </source>
</evidence>
<dbReference type="PANTHER" id="PTHR43390">
    <property type="entry name" value="SIGNAL PEPTIDASE I"/>
    <property type="match status" value="1"/>
</dbReference>
<dbReference type="PRINTS" id="PR00727">
    <property type="entry name" value="LEADERPTASE"/>
</dbReference>
<sequence>MSNDWKIGLKLSAFVIIAVWLVRTFLVTSCFIPSSGMENTLYQGEGVLVNKWSYGLRMPFPSFLGYHRIGNCDVGKGDIVIFNDPGATQRNKRLEWRSVFISRCIATPGDTLMLNRELINTGDEILSPDSKALYVYPASKEDLMKIILDAVGLKENSLVGYTEDGGYIRSFSHYEFYLVSQKAGQRIDFVPLNNRLSQEIHPYVVPRKGEAVKVYPWNVVLLCNTIVSHEQKQAEVRGDTLWVEGKPATSFTFSKDYYWMASNDPVNLYDSRLFGFVPEDHIIGKAWFIWFPSCKERFFQRVQ</sequence>
<accession>A0A412GB36</accession>
<feature type="transmembrane region" description="Helical" evidence="3">
    <location>
        <begin position="7"/>
        <end position="26"/>
    </location>
</feature>
<keyword evidence="3" id="KW-1133">Transmembrane helix</keyword>
<proteinExistence type="inferred from homology"/>
<keyword evidence="3" id="KW-0472">Membrane</keyword>
<feature type="domain" description="Peptidase S26" evidence="4">
    <location>
        <begin position="248"/>
        <end position="291"/>
    </location>
</feature>
<organism evidence="6 7">
    <name type="scientific">Phocaeicola coprocola</name>
    <dbReference type="NCBI Taxonomy" id="310298"/>
    <lineage>
        <taxon>Bacteria</taxon>
        <taxon>Pseudomonadati</taxon>
        <taxon>Bacteroidota</taxon>
        <taxon>Bacteroidia</taxon>
        <taxon>Bacteroidales</taxon>
        <taxon>Bacteroidaceae</taxon>
        <taxon>Phocaeicola</taxon>
    </lineage>
</organism>
<keyword evidence="7" id="KW-1185">Reference proteome</keyword>
<name>A0A412GB36_9BACT</name>
<dbReference type="InterPro" id="IPR019533">
    <property type="entry name" value="Peptidase_S26"/>
</dbReference>
<comment type="similarity">
    <text evidence="1 3">Belongs to the peptidase S26 family.</text>
</comment>
<dbReference type="Gene3D" id="2.10.109.10">
    <property type="entry name" value="Umud Fragment, subunit A"/>
    <property type="match status" value="1"/>
</dbReference>
<dbReference type="GO" id="GO:0016020">
    <property type="term" value="C:membrane"/>
    <property type="evidence" value="ECO:0007669"/>
    <property type="project" value="UniProtKB-SubCell"/>
</dbReference>
<dbReference type="Proteomes" id="UP000718012">
    <property type="component" value="Unassembled WGS sequence"/>
</dbReference>
<dbReference type="NCBIfam" id="TIGR02227">
    <property type="entry name" value="sigpep_I_bact"/>
    <property type="match status" value="1"/>
</dbReference>
<evidence type="ECO:0000313" key="5">
    <source>
        <dbReference type="EMBL" id="HJF08167.1"/>
    </source>
</evidence>
<reference evidence="5" key="3">
    <citation type="submission" date="2021-09" db="EMBL/GenBank/DDBJ databases">
        <authorList>
            <person name="Gilroy R."/>
        </authorList>
    </citation>
    <scope>NUCLEOTIDE SEQUENCE</scope>
    <source>
        <strain evidence="5">CHK165-8395</strain>
    </source>
</reference>
<evidence type="ECO:0000313" key="6">
    <source>
        <dbReference type="EMBL" id="RGR91986.1"/>
    </source>
</evidence>
<feature type="domain" description="Peptidase S26" evidence="4">
    <location>
        <begin position="10"/>
        <end position="118"/>
    </location>
</feature>
<comment type="catalytic activity">
    <reaction evidence="3">
        <text>Cleavage of hydrophobic, N-terminal signal or leader sequences from secreted and periplasmic proteins.</text>
        <dbReference type="EC" id="3.4.21.89"/>
    </reaction>
</comment>
<dbReference type="AlphaFoldDB" id="A0A412GB36"/>
<dbReference type="EC" id="3.4.21.89" evidence="3"/>
<evidence type="ECO:0000256" key="1">
    <source>
        <dbReference type="ARBA" id="ARBA00009370"/>
    </source>
</evidence>
<evidence type="ECO:0000256" key="2">
    <source>
        <dbReference type="ARBA" id="ARBA00019232"/>
    </source>
</evidence>
<reference evidence="6 7" key="1">
    <citation type="submission" date="2018-08" db="EMBL/GenBank/DDBJ databases">
        <title>A genome reference for cultivated species of the human gut microbiota.</title>
        <authorList>
            <person name="Zou Y."/>
            <person name="Xue W."/>
            <person name="Luo G."/>
        </authorList>
    </citation>
    <scope>NUCLEOTIDE SEQUENCE [LARGE SCALE GENOMIC DNA]</scope>
    <source>
        <strain evidence="6 7">AF24-2</strain>
    </source>
</reference>
<protein>
    <recommendedName>
        <fullName evidence="2 3">Signal peptidase I</fullName>
        <ecNumber evidence="3">3.4.21.89</ecNumber>
    </recommendedName>
</protein>
<comment type="caution">
    <text evidence="6">The sequence shown here is derived from an EMBL/GenBank/DDBJ whole genome shotgun (WGS) entry which is preliminary data.</text>
</comment>
<dbReference type="InterPro" id="IPR036286">
    <property type="entry name" value="LexA/Signal_pep-like_sf"/>
</dbReference>
<dbReference type="EMBL" id="QRUU01000080">
    <property type="protein sequence ID" value="RGR91986.1"/>
    <property type="molecule type" value="Genomic_DNA"/>
</dbReference>
<dbReference type="CDD" id="cd06530">
    <property type="entry name" value="S26_SPase_I"/>
    <property type="match status" value="1"/>
</dbReference>
<reference evidence="5" key="2">
    <citation type="journal article" date="2021" name="PeerJ">
        <title>Extensive microbial diversity within the chicken gut microbiome revealed by metagenomics and culture.</title>
        <authorList>
            <person name="Gilroy R."/>
            <person name="Ravi A."/>
            <person name="Getino M."/>
            <person name="Pursley I."/>
            <person name="Horton D.L."/>
            <person name="Alikhan N.F."/>
            <person name="Baker D."/>
            <person name="Gharbi K."/>
            <person name="Hall N."/>
            <person name="Watson M."/>
            <person name="Adriaenssens E.M."/>
            <person name="Foster-Nyarko E."/>
            <person name="Jarju S."/>
            <person name="Secka A."/>
            <person name="Antonio M."/>
            <person name="Oren A."/>
            <person name="Chaudhuri R.R."/>
            <person name="La Ragione R."/>
            <person name="Hildebrand F."/>
            <person name="Pallen M.J."/>
        </authorList>
    </citation>
    <scope>NUCLEOTIDE SEQUENCE</scope>
    <source>
        <strain evidence="5">CHK165-8395</strain>
    </source>
</reference>
<dbReference type="SUPFAM" id="SSF51306">
    <property type="entry name" value="LexA/Signal peptidase"/>
    <property type="match status" value="1"/>
</dbReference>
<dbReference type="Proteomes" id="UP000285864">
    <property type="component" value="Unassembled WGS sequence"/>
</dbReference>
<dbReference type="PANTHER" id="PTHR43390:SF1">
    <property type="entry name" value="CHLOROPLAST PROCESSING PEPTIDASE"/>
    <property type="match status" value="1"/>
</dbReference>
<comment type="subcellular location">
    <subcellularLocation>
        <location evidence="3">Membrane</location>
        <topology evidence="3">Single-pass type II membrane protein</topology>
    </subcellularLocation>
</comment>
<evidence type="ECO:0000313" key="7">
    <source>
        <dbReference type="Proteomes" id="UP000285864"/>
    </source>
</evidence>
<dbReference type="Pfam" id="PF10502">
    <property type="entry name" value="Peptidase_S26"/>
    <property type="match status" value="2"/>
</dbReference>